<dbReference type="EMBL" id="QKWP01000118">
    <property type="protein sequence ID" value="RIB26915.1"/>
    <property type="molecule type" value="Genomic_DNA"/>
</dbReference>
<reference evidence="2 3" key="1">
    <citation type="submission" date="2018-06" db="EMBL/GenBank/DDBJ databases">
        <title>Comparative genomics reveals the genomic features of Rhizophagus irregularis, R. cerebriforme, R. diaphanum and Gigaspora rosea, and their symbiotic lifestyle signature.</title>
        <authorList>
            <person name="Morin E."/>
            <person name="San Clemente H."/>
            <person name="Chen E.C.H."/>
            <person name="De La Providencia I."/>
            <person name="Hainaut M."/>
            <person name="Kuo A."/>
            <person name="Kohler A."/>
            <person name="Murat C."/>
            <person name="Tang N."/>
            <person name="Roy S."/>
            <person name="Loubradou J."/>
            <person name="Henrissat B."/>
            <person name="Grigoriev I.V."/>
            <person name="Corradi N."/>
            <person name="Roux C."/>
            <person name="Martin F.M."/>
        </authorList>
    </citation>
    <scope>NUCLEOTIDE SEQUENCE [LARGE SCALE GENOMIC DNA]</scope>
    <source>
        <strain evidence="2 3">DAOM 194757</strain>
    </source>
</reference>
<comment type="caution">
    <text evidence="2">The sequence shown here is derived from an EMBL/GenBank/DDBJ whole genome shotgun (WGS) entry which is preliminary data.</text>
</comment>
<protein>
    <submittedName>
        <fullName evidence="2">Uncharacterized protein</fullName>
    </submittedName>
</protein>
<proteinExistence type="predicted"/>
<sequence length="72" mass="8855">MLRFKFWLINIFWLLLLYLSILNLNFKRDLFRLSSRQNLKALFYFQKKIFVTNKLAPVPIIVFVPLIKNKFF</sequence>
<dbReference type="AlphaFoldDB" id="A0A397VWE6"/>
<name>A0A397VWE6_9GLOM</name>
<evidence type="ECO:0000313" key="3">
    <source>
        <dbReference type="Proteomes" id="UP000266673"/>
    </source>
</evidence>
<keyword evidence="1" id="KW-0472">Membrane</keyword>
<keyword evidence="1" id="KW-0812">Transmembrane</keyword>
<keyword evidence="3" id="KW-1185">Reference proteome</keyword>
<evidence type="ECO:0000313" key="2">
    <source>
        <dbReference type="EMBL" id="RIB26915.1"/>
    </source>
</evidence>
<accession>A0A397VWE6</accession>
<feature type="transmembrane region" description="Helical" evidence="1">
    <location>
        <begin position="6"/>
        <end position="26"/>
    </location>
</feature>
<organism evidence="2 3">
    <name type="scientific">Gigaspora rosea</name>
    <dbReference type="NCBI Taxonomy" id="44941"/>
    <lineage>
        <taxon>Eukaryota</taxon>
        <taxon>Fungi</taxon>
        <taxon>Fungi incertae sedis</taxon>
        <taxon>Mucoromycota</taxon>
        <taxon>Glomeromycotina</taxon>
        <taxon>Glomeromycetes</taxon>
        <taxon>Diversisporales</taxon>
        <taxon>Gigasporaceae</taxon>
        <taxon>Gigaspora</taxon>
    </lineage>
</organism>
<gene>
    <name evidence="2" type="ORF">C2G38_2063646</name>
</gene>
<dbReference type="Proteomes" id="UP000266673">
    <property type="component" value="Unassembled WGS sequence"/>
</dbReference>
<keyword evidence="1" id="KW-1133">Transmembrane helix</keyword>
<evidence type="ECO:0000256" key="1">
    <source>
        <dbReference type="SAM" id="Phobius"/>
    </source>
</evidence>